<dbReference type="EMBL" id="CP101914">
    <property type="protein sequence ID" value="UUI05565.1"/>
    <property type="molecule type" value="Genomic_DNA"/>
</dbReference>
<evidence type="ECO:0000313" key="2">
    <source>
        <dbReference type="Proteomes" id="UP001059773"/>
    </source>
</evidence>
<keyword evidence="2" id="KW-1185">Reference proteome</keyword>
<organism evidence="1 2">
    <name type="scientific">Oceanobacillus jeddahense</name>
    <dbReference type="NCBI Taxonomy" id="1462527"/>
    <lineage>
        <taxon>Bacteria</taxon>
        <taxon>Bacillati</taxon>
        <taxon>Bacillota</taxon>
        <taxon>Bacilli</taxon>
        <taxon>Bacillales</taxon>
        <taxon>Bacillaceae</taxon>
        <taxon>Oceanobacillus</taxon>
    </lineage>
</organism>
<sequence>MTRAANFLYVTQPILLRQLKDLEELGKIICLKKPSYCSYR</sequence>
<evidence type="ECO:0000313" key="1">
    <source>
        <dbReference type="EMBL" id="UUI05565.1"/>
    </source>
</evidence>
<dbReference type="RefSeq" id="WP_256710400.1">
    <property type="nucleotide sequence ID" value="NZ_CP101914.1"/>
</dbReference>
<dbReference type="Proteomes" id="UP001059773">
    <property type="component" value="Chromosome"/>
</dbReference>
<reference evidence="1" key="1">
    <citation type="submission" date="2022-07" db="EMBL/GenBank/DDBJ databases">
        <title>FELIX.</title>
        <authorList>
            <person name="Wan K.H."/>
            <person name="Park S."/>
            <person name="Lawrence Q."/>
            <person name="Eichenberger J.P."/>
            <person name="Booth B.W."/>
            <person name="Piaggio A.J."/>
            <person name="Chandler J.C."/>
            <person name="Franklin A.B."/>
            <person name="Celniker S.E."/>
        </authorList>
    </citation>
    <scope>NUCLEOTIDE SEQUENCE</scope>
    <source>
        <strain evidence="1">QA-1986 374</strain>
    </source>
</reference>
<protein>
    <recommendedName>
        <fullName evidence="3">ArsR family transcriptional regulator</fullName>
    </recommendedName>
</protein>
<gene>
    <name evidence="1" type="ORF">NP439_13435</name>
</gene>
<proteinExistence type="predicted"/>
<accession>A0ABY5JZA4</accession>
<evidence type="ECO:0008006" key="3">
    <source>
        <dbReference type="Google" id="ProtNLM"/>
    </source>
</evidence>
<name>A0ABY5JZA4_9BACI</name>